<evidence type="ECO:0000313" key="4">
    <source>
        <dbReference type="EMBL" id="CAB5007710.1"/>
    </source>
</evidence>
<proteinExistence type="predicted"/>
<feature type="transmembrane region" description="Helical" evidence="1">
    <location>
        <begin position="168"/>
        <end position="186"/>
    </location>
</feature>
<dbReference type="AlphaFoldDB" id="A0A6J6ZVH7"/>
<protein>
    <submittedName>
        <fullName evidence="2">Unannotated protein</fullName>
    </submittedName>
</protein>
<reference evidence="2" key="1">
    <citation type="submission" date="2020-05" db="EMBL/GenBank/DDBJ databases">
        <authorList>
            <person name="Chiriac C."/>
            <person name="Salcher M."/>
            <person name="Ghai R."/>
            <person name="Kavagutti S V."/>
        </authorList>
    </citation>
    <scope>NUCLEOTIDE SEQUENCE</scope>
</reference>
<dbReference type="EMBL" id="CAFBLT010000001">
    <property type="protein sequence ID" value="CAB4873457.1"/>
    <property type="molecule type" value="Genomic_DNA"/>
</dbReference>
<dbReference type="EMBL" id="CAFABE010000022">
    <property type="protein sequence ID" value="CAB4824511.1"/>
    <property type="molecule type" value="Genomic_DNA"/>
</dbReference>
<gene>
    <name evidence="2" type="ORF">UFOPK3164_00652</name>
    <name evidence="3" type="ORF">UFOPK3427_00962</name>
    <name evidence="4" type="ORF">UFOPK4112_00123</name>
</gene>
<evidence type="ECO:0000313" key="3">
    <source>
        <dbReference type="EMBL" id="CAB4873457.1"/>
    </source>
</evidence>
<accession>A0A6J6ZVH7</accession>
<keyword evidence="1" id="KW-0472">Membrane</keyword>
<dbReference type="EMBL" id="CAFBPM010000001">
    <property type="protein sequence ID" value="CAB5007710.1"/>
    <property type="molecule type" value="Genomic_DNA"/>
</dbReference>
<feature type="transmembrane region" description="Helical" evidence="1">
    <location>
        <begin position="34"/>
        <end position="50"/>
    </location>
</feature>
<evidence type="ECO:0000256" key="1">
    <source>
        <dbReference type="SAM" id="Phobius"/>
    </source>
</evidence>
<sequence length="216" mass="23122">MIDVHFVFLGVVIALIGELAYARDTLRGTTQPNRVTWVLWSVAPLLAFVAELRQGVGLQSLMTFMMGFGPLIVLTASFMNKRSVWKIGPFDIACGMASVAGLGVWVVSSNNTVALVSFMIADGLACLPTLVKSYSTPSSESANAYLSSLVCALLTLATVKVWTSAVVAFPLQIAIFNAIEIIVIVGRIGPRLRGQAAPESLAPKERMLGPRKPEVL</sequence>
<keyword evidence="1" id="KW-0812">Transmembrane</keyword>
<feature type="transmembrane region" description="Helical" evidence="1">
    <location>
        <begin position="6"/>
        <end position="22"/>
    </location>
</feature>
<keyword evidence="1" id="KW-1133">Transmembrane helix</keyword>
<feature type="transmembrane region" description="Helical" evidence="1">
    <location>
        <begin position="56"/>
        <end position="78"/>
    </location>
</feature>
<evidence type="ECO:0000313" key="2">
    <source>
        <dbReference type="EMBL" id="CAB4824511.1"/>
    </source>
</evidence>
<organism evidence="2">
    <name type="scientific">freshwater metagenome</name>
    <dbReference type="NCBI Taxonomy" id="449393"/>
    <lineage>
        <taxon>unclassified sequences</taxon>
        <taxon>metagenomes</taxon>
        <taxon>ecological metagenomes</taxon>
    </lineage>
</organism>
<name>A0A6J6ZVH7_9ZZZZ</name>